<dbReference type="AlphaFoldDB" id="A0A7W5H981"/>
<dbReference type="Proteomes" id="UP000536179">
    <property type="component" value="Unassembled WGS sequence"/>
</dbReference>
<proteinExistence type="predicted"/>
<gene>
    <name evidence="1" type="ORF">FHS27_006110</name>
</gene>
<dbReference type="EMBL" id="JACHXU010000034">
    <property type="protein sequence ID" value="MBB3210263.1"/>
    <property type="molecule type" value="Genomic_DNA"/>
</dbReference>
<reference evidence="1 2" key="1">
    <citation type="submission" date="2020-08" db="EMBL/GenBank/DDBJ databases">
        <title>Genomic Encyclopedia of Type Strains, Phase III (KMG-III): the genomes of soil and plant-associated and newly described type strains.</title>
        <authorList>
            <person name="Whitman W."/>
        </authorList>
    </citation>
    <scope>NUCLEOTIDE SEQUENCE [LARGE SCALE GENOMIC DNA]</scope>
    <source>
        <strain evidence="1 2">CECT 8075</strain>
    </source>
</reference>
<keyword evidence="2" id="KW-1185">Reference proteome</keyword>
<name>A0A7W5H981_9BACT</name>
<evidence type="ECO:0000313" key="1">
    <source>
        <dbReference type="EMBL" id="MBB3210263.1"/>
    </source>
</evidence>
<protein>
    <submittedName>
        <fullName evidence="1">Uncharacterized protein</fullName>
    </submittedName>
</protein>
<evidence type="ECO:0000313" key="2">
    <source>
        <dbReference type="Proteomes" id="UP000536179"/>
    </source>
</evidence>
<organism evidence="1 2">
    <name type="scientific">Aporhodopirellula rubra</name>
    <dbReference type="NCBI Taxonomy" id="980271"/>
    <lineage>
        <taxon>Bacteria</taxon>
        <taxon>Pseudomonadati</taxon>
        <taxon>Planctomycetota</taxon>
        <taxon>Planctomycetia</taxon>
        <taxon>Pirellulales</taxon>
        <taxon>Pirellulaceae</taxon>
        <taxon>Aporhodopirellula</taxon>
    </lineage>
</organism>
<dbReference type="RefSeq" id="WP_246421184.1">
    <property type="nucleotide sequence ID" value="NZ_JACHXU010000034.1"/>
</dbReference>
<comment type="caution">
    <text evidence="1">The sequence shown here is derived from an EMBL/GenBank/DDBJ whole genome shotgun (WGS) entry which is preliminary data.</text>
</comment>
<accession>A0A7W5H981</accession>
<sequence length="234" mass="25123">MRWYSSGRSFPYFDVVIMNIDAKFDRNGGSSIRATLPNSLILVIALMTLVWGGCSKEELKKAYDDAKSKTEDIATSTKQKVDTAVSSTVTAIEETLPESGSITVRGSLPIEKTSKASLEVISIGDGRPNVVQVLSYDPEQQPMTLPAVMLQGPTEVESAQSLAGKSIECDLYFQATESGPIVMTKPGGHVVVTFNEFSADEGTITARIASGDVVSSDEQTVTFLGGEFIALIRE</sequence>